<keyword evidence="5" id="KW-1185">Reference proteome</keyword>
<dbReference type="GeneID" id="8201452"/>
<evidence type="ECO:0000256" key="2">
    <source>
        <dbReference type="SAM" id="MobiDB-lite"/>
    </source>
</evidence>
<dbReference type="AlphaFoldDB" id="C4R838"/>
<dbReference type="GO" id="GO:0005634">
    <property type="term" value="C:nucleus"/>
    <property type="evidence" value="ECO:0007669"/>
    <property type="project" value="TreeGrafter"/>
</dbReference>
<dbReference type="OMA" id="DHIVRDD"/>
<dbReference type="PROSITE" id="PS50020">
    <property type="entry name" value="WW_DOMAIN_2"/>
    <property type="match status" value="1"/>
</dbReference>
<sequence length="447" mass="51111">MLIIEESTMSVRSGYCKPGGNATKIRKVVADEVGVSKFIFCPPNMDWKVIVTSTGRKFFHNDKTNQSVWQIDDDDVNQQLDKMNKDEILLLIGKARGLIVKEKEDRQKKSHMEKPIDQEKKVESEKKVFKEVNSANSPANVLGLQYSDSESDEDSDSVSHEDKSINTDQDKSGSNPNSESVSLEEGLGMDISNLSDFSLSDNETPAAKEESVSLFKTLLDDAQLDPFSTWEIESVKIIHDPRYLELDTDNDRSSAFSQWSREKVVGKISQTDEVEISDDVYQSFAQFIKEKLVVTVANKHTLKKLYFAEFKRKYRKDPSYQRLLQHLSEKELESFYRQFVPFEEKIINLPQDSKRKLLLDITFNSAPLLGKVKQFLKTNPTSDLFEQLQGQSPHQTYIELLKNFQLSDQFIAKNIVPLHGLSNQDQLSLKVSILLEALQLQAQKLKR</sequence>
<name>C4R838_KOMPG</name>
<dbReference type="SUPFAM" id="SSF81698">
    <property type="entry name" value="FF domain"/>
    <property type="match status" value="1"/>
</dbReference>
<dbReference type="STRING" id="644223.C4R838"/>
<feature type="domain" description="WW" evidence="3">
    <location>
        <begin position="47"/>
        <end position="70"/>
    </location>
</feature>
<dbReference type="Gene3D" id="2.20.70.10">
    <property type="match status" value="1"/>
</dbReference>
<dbReference type="PANTHER" id="PTHR15377:SF3">
    <property type="entry name" value="WW DOMAIN-CONTAINING PROTEIN"/>
    <property type="match status" value="1"/>
</dbReference>
<dbReference type="RefSeq" id="XP_002493942.1">
    <property type="nucleotide sequence ID" value="XM_002493897.1"/>
</dbReference>
<dbReference type="OrthoDB" id="410044at2759"/>
<dbReference type="eggNOG" id="KOG0155">
    <property type="taxonomic scope" value="Eukaryota"/>
</dbReference>
<keyword evidence="1" id="KW-0677">Repeat</keyword>
<dbReference type="InterPro" id="IPR036020">
    <property type="entry name" value="WW_dom_sf"/>
</dbReference>
<evidence type="ECO:0000313" key="4">
    <source>
        <dbReference type="EMBL" id="CAY71763.1"/>
    </source>
</evidence>
<dbReference type="SUPFAM" id="SSF51045">
    <property type="entry name" value="WW domain"/>
    <property type="match status" value="1"/>
</dbReference>
<dbReference type="InterPro" id="IPR001202">
    <property type="entry name" value="WW_dom"/>
</dbReference>
<feature type="compositionally biased region" description="Basic and acidic residues" evidence="2">
    <location>
        <begin position="157"/>
        <end position="171"/>
    </location>
</feature>
<feature type="region of interest" description="Disordered" evidence="2">
    <location>
        <begin position="103"/>
        <end position="125"/>
    </location>
</feature>
<organism evidence="4 5">
    <name type="scientific">Komagataella phaffii (strain GS115 / ATCC 20864)</name>
    <name type="common">Yeast</name>
    <name type="synonym">Pichia pastoris</name>
    <dbReference type="NCBI Taxonomy" id="644223"/>
    <lineage>
        <taxon>Eukaryota</taxon>
        <taxon>Fungi</taxon>
        <taxon>Dikarya</taxon>
        <taxon>Ascomycota</taxon>
        <taxon>Saccharomycotina</taxon>
        <taxon>Pichiomycetes</taxon>
        <taxon>Pichiales</taxon>
        <taxon>Pichiaceae</taxon>
        <taxon>Komagataella</taxon>
    </lineage>
</organism>
<evidence type="ECO:0000313" key="5">
    <source>
        <dbReference type="Proteomes" id="UP000000314"/>
    </source>
</evidence>
<reference evidence="4 5" key="1">
    <citation type="journal article" date="2009" name="Nat. Biotechnol.">
        <title>Genome sequence of the recombinant protein production host Pichia pastoris.</title>
        <authorList>
            <person name="De Schutter K."/>
            <person name="Lin Y.C."/>
            <person name="Tiels P."/>
            <person name="Van Hecke A."/>
            <person name="Glinka S."/>
            <person name="Weber-Lehmann J."/>
            <person name="Rouze P."/>
            <person name="Van de Peer Y."/>
            <person name="Callewaert N."/>
        </authorList>
    </citation>
    <scope>NUCLEOTIDE SEQUENCE [LARGE SCALE GENOMIC DNA]</scope>
    <source>
        <strain evidence="5">GS115 / ATCC 20864</strain>
    </source>
</reference>
<dbReference type="InterPro" id="IPR036517">
    <property type="entry name" value="FF_domain_sf"/>
</dbReference>
<dbReference type="InterPro" id="IPR045148">
    <property type="entry name" value="TCRG1-like"/>
</dbReference>
<dbReference type="InterPro" id="IPR002713">
    <property type="entry name" value="FF_domain"/>
</dbReference>
<evidence type="ECO:0000259" key="3">
    <source>
        <dbReference type="PROSITE" id="PS50020"/>
    </source>
</evidence>
<dbReference type="EMBL" id="FN392322">
    <property type="protein sequence ID" value="CAY71763.1"/>
    <property type="molecule type" value="Genomic_DNA"/>
</dbReference>
<dbReference type="HOGENOM" id="CLU_612667_0_0_1"/>
<proteinExistence type="predicted"/>
<feature type="region of interest" description="Disordered" evidence="2">
    <location>
        <begin position="140"/>
        <end position="182"/>
    </location>
</feature>
<dbReference type="KEGG" id="ppa:PAS_chr4_0507"/>
<evidence type="ECO:0000256" key="1">
    <source>
        <dbReference type="ARBA" id="ARBA00022737"/>
    </source>
</evidence>
<dbReference type="PANTHER" id="PTHR15377">
    <property type="entry name" value="TRANSCRIPTION ELONGATION REGULATOR 1"/>
    <property type="match status" value="1"/>
</dbReference>
<dbReference type="GO" id="GO:0003712">
    <property type="term" value="F:transcription coregulator activity"/>
    <property type="evidence" value="ECO:0007669"/>
    <property type="project" value="TreeGrafter"/>
</dbReference>
<dbReference type="GO" id="GO:0070063">
    <property type="term" value="F:RNA polymerase binding"/>
    <property type="evidence" value="ECO:0007669"/>
    <property type="project" value="InterPro"/>
</dbReference>
<protein>
    <recommendedName>
        <fullName evidence="3">WW domain-containing protein</fullName>
    </recommendedName>
</protein>
<gene>
    <name evidence="4" type="ordered locus">PAS_chr4_0507</name>
</gene>
<dbReference type="Gene3D" id="1.10.10.440">
    <property type="entry name" value="FF domain"/>
    <property type="match status" value="1"/>
</dbReference>
<dbReference type="CDD" id="cd00201">
    <property type="entry name" value="WW"/>
    <property type="match status" value="1"/>
</dbReference>
<dbReference type="Proteomes" id="UP000000314">
    <property type="component" value="Chromosome 4"/>
</dbReference>
<dbReference type="InParanoid" id="C4R838"/>
<dbReference type="SMART" id="SM00441">
    <property type="entry name" value="FF"/>
    <property type="match status" value="1"/>
</dbReference>
<feature type="compositionally biased region" description="Polar residues" evidence="2">
    <location>
        <begin position="172"/>
        <end position="181"/>
    </location>
</feature>
<dbReference type="Pfam" id="PF01846">
    <property type="entry name" value="FF"/>
    <property type="match status" value="1"/>
</dbReference>
<accession>C4R838</accession>